<dbReference type="InterPro" id="IPR000594">
    <property type="entry name" value="ThiF_NAD_FAD-bd"/>
</dbReference>
<dbReference type="PROSITE" id="PS50206">
    <property type="entry name" value="RHODANESE_3"/>
    <property type="match status" value="1"/>
</dbReference>
<dbReference type="Gene3D" id="3.40.50.720">
    <property type="entry name" value="NAD(P)-binding Rossmann-like Domain"/>
    <property type="match status" value="1"/>
</dbReference>
<dbReference type="InterPro" id="IPR035985">
    <property type="entry name" value="Ubiquitin-activating_enz"/>
</dbReference>
<protein>
    <submittedName>
        <fullName evidence="4">Molybdopterin biosynthesis protein</fullName>
    </submittedName>
</protein>
<dbReference type="InterPro" id="IPR001763">
    <property type="entry name" value="Rhodanese-like_dom"/>
</dbReference>
<dbReference type="RefSeq" id="YP_009397930.1">
    <property type="nucleotide sequence ID" value="NC_035289.1"/>
</dbReference>
<reference evidence="4" key="1">
    <citation type="journal article" date="2017" name="J. Phycol.">
        <title>Analysis of chloroplast genomes and a supermatrix inform reclassification of the Rhodomelaceae (Rhodophyta).</title>
        <authorList>
            <person name="Diaz-Tapia P."/>
            <person name="Maggs C.A."/>
            <person name="West J.A."/>
            <person name="Verbruggen H."/>
        </authorList>
    </citation>
    <scope>NUCLEOTIDE SEQUENCE</scope>
    <source>
        <strain evidence="4">PD1151</strain>
    </source>
</reference>
<dbReference type="SUPFAM" id="SSF69572">
    <property type="entry name" value="Activating enzymes of the ubiquitin-like proteins"/>
    <property type="match status" value="1"/>
</dbReference>
<accession>A0A1Z1MMF5</accession>
<gene>
    <name evidence="4" type="primary">moeB</name>
</gene>
<dbReference type="GO" id="GO:0008146">
    <property type="term" value="F:sulfotransferase activity"/>
    <property type="evidence" value="ECO:0007669"/>
    <property type="project" value="TreeGrafter"/>
</dbReference>
<geneLocation type="chloroplast" evidence="4"/>
<keyword evidence="2" id="KW-0812">Transmembrane</keyword>
<dbReference type="Gene3D" id="3.40.250.10">
    <property type="entry name" value="Rhodanese-like domain"/>
    <property type="match status" value="1"/>
</dbReference>
<keyword evidence="4" id="KW-0934">Plastid</keyword>
<evidence type="ECO:0000313" key="4">
    <source>
        <dbReference type="EMBL" id="ARW67116.1"/>
    </source>
</evidence>
<sequence>MLNPNTNLIYLNNEEYIKYSKHLTIDNIGINGQKRLKKAKILVIGAGGLGCPALLYLIASGIGYIGIVDNDNVELSNLNRQILYNKNDINKSKTVSAKNKLRLINKKCKIIKHQYYINAKNCSEIIQYYDIIIDATDNFKTRYQIDKFCYKMNKIHIYGAIEKFEGQIAIFNYKHGIRYQDIYNNLKHIQNNNCNENGVIGITTGYIGILQAVEAIKIILGIIKINNNSLIIYNLLSSYIKKIKIYDKKNINYQLNNIINNKKIINEINIKNLFIILDIRENHEFNKKHIKNAINIPLINFKLNTTIKFIIRTNYKKVVAIYCNTISRSLIASYILNNHKIKNYIIQKKEKNLI</sequence>
<evidence type="ECO:0000256" key="2">
    <source>
        <dbReference type="SAM" id="Phobius"/>
    </source>
</evidence>
<dbReference type="Pfam" id="PF00581">
    <property type="entry name" value="Rhodanese"/>
    <property type="match status" value="1"/>
</dbReference>
<evidence type="ECO:0000259" key="3">
    <source>
        <dbReference type="PROSITE" id="PS50206"/>
    </source>
</evidence>
<comment type="similarity">
    <text evidence="1">Belongs to the HesA/MoeB/ThiF family.</text>
</comment>
<dbReference type="CDD" id="cd00158">
    <property type="entry name" value="RHOD"/>
    <property type="match status" value="1"/>
</dbReference>
<dbReference type="PANTHER" id="PTHR10953:SF102">
    <property type="entry name" value="ADENYLYLTRANSFERASE AND SULFURTRANSFERASE MOCS3"/>
    <property type="match status" value="1"/>
</dbReference>
<name>A0A1Z1MMF5_9FLOR</name>
<feature type="transmembrane region" description="Helical" evidence="2">
    <location>
        <begin position="41"/>
        <end position="67"/>
    </location>
</feature>
<dbReference type="AlphaFoldDB" id="A0A1Z1MMF5"/>
<dbReference type="EMBL" id="MF101445">
    <property type="protein sequence ID" value="ARW67116.1"/>
    <property type="molecule type" value="Genomic_DNA"/>
</dbReference>
<dbReference type="SUPFAM" id="SSF52821">
    <property type="entry name" value="Rhodanese/Cell cycle control phosphatase"/>
    <property type="match status" value="1"/>
</dbReference>
<dbReference type="GO" id="GO:0005829">
    <property type="term" value="C:cytosol"/>
    <property type="evidence" value="ECO:0007669"/>
    <property type="project" value="TreeGrafter"/>
</dbReference>
<dbReference type="Pfam" id="PF00899">
    <property type="entry name" value="ThiF"/>
    <property type="match status" value="1"/>
</dbReference>
<proteinExistence type="inferred from homology"/>
<dbReference type="InterPro" id="IPR036873">
    <property type="entry name" value="Rhodanese-like_dom_sf"/>
</dbReference>
<feature type="domain" description="Rhodanese" evidence="3">
    <location>
        <begin position="274"/>
        <end position="343"/>
    </location>
</feature>
<dbReference type="GO" id="GO:0008641">
    <property type="term" value="F:ubiquitin-like modifier activating enzyme activity"/>
    <property type="evidence" value="ECO:0007669"/>
    <property type="project" value="InterPro"/>
</dbReference>
<dbReference type="GO" id="GO:0016779">
    <property type="term" value="F:nucleotidyltransferase activity"/>
    <property type="evidence" value="ECO:0007669"/>
    <property type="project" value="TreeGrafter"/>
</dbReference>
<dbReference type="PANTHER" id="PTHR10953">
    <property type="entry name" value="UBIQUITIN-ACTIVATING ENZYME E1"/>
    <property type="match status" value="1"/>
</dbReference>
<organism evidence="4">
    <name type="scientific">Sonderella linearis</name>
    <dbReference type="NCBI Taxonomy" id="110477"/>
    <lineage>
        <taxon>Eukaryota</taxon>
        <taxon>Rhodophyta</taxon>
        <taxon>Florideophyceae</taxon>
        <taxon>Rhodymeniophycidae</taxon>
        <taxon>Ceramiales</taxon>
        <taxon>Rhodomelaceae</taxon>
        <taxon>Sonderella</taxon>
    </lineage>
</organism>
<evidence type="ECO:0000256" key="1">
    <source>
        <dbReference type="ARBA" id="ARBA00009919"/>
    </source>
</evidence>
<dbReference type="GO" id="GO:0004792">
    <property type="term" value="F:thiosulfate-cyanide sulfurtransferase activity"/>
    <property type="evidence" value="ECO:0007669"/>
    <property type="project" value="TreeGrafter"/>
</dbReference>
<keyword evidence="2" id="KW-0472">Membrane</keyword>
<dbReference type="GeneID" id="33360371"/>
<keyword evidence="2" id="KW-1133">Transmembrane helix</keyword>
<dbReference type="InterPro" id="IPR045886">
    <property type="entry name" value="ThiF/MoeB/HesA"/>
</dbReference>
<dbReference type="CDD" id="cd00757">
    <property type="entry name" value="ThiF_MoeB_HesA_family"/>
    <property type="match status" value="1"/>
</dbReference>
<dbReference type="FunFam" id="3.40.50.720:FF:000080">
    <property type="entry name" value="Thiazole biosynthesis adenylyltransferase ThiF"/>
    <property type="match status" value="1"/>
</dbReference>
<keyword evidence="4" id="KW-0150">Chloroplast</keyword>